<reference evidence="2 3" key="1">
    <citation type="journal article" date="2017" name="BMC Genomics">
        <title>Comparative genomic and phylogenomic analyses of the Bifidobacteriaceae family.</title>
        <authorList>
            <person name="Lugli G.A."/>
            <person name="Milani C."/>
            <person name="Turroni F."/>
            <person name="Duranti S."/>
            <person name="Mancabelli L."/>
            <person name="Mangifesta M."/>
            <person name="Ferrario C."/>
            <person name="Modesto M."/>
            <person name="Mattarelli P."/>
            <person name="Jiri K."/>
            <person name="van Sinderen D."/>
            <person name="Ventura M."/>
        </authorList>
    </citation>
    <scope>NUCLEOTIDE SEQUENCE [LARGE SCALE GENOMIC DNA]</scope>
    <source>
        <strain evidence="2 3">DSM 100202</strain>
    </source>
</reference>
<dbReference type="EMBL" id="MWWY01000026">
    <property type="protein sequence ID" value="OZG63908.1"/>
    <property type="molecule type" value="Genomic_DNA"/>
</dbReference>
<dbReference type="Pfam" id="PF07811">
    <property type="entry name" value="TadE"/>
    <property type="match status" value="1"/>
</dbReference>
<dbReference type="AlphaFoldDB" id="A0A261FXS9"/>
<organism evidence="2 3">
    <name type="scientific">Bifidobacterium hapali</name>
    <dbReference type="NCBI Taxonomy" id="1630172"/>
    <lineage>
        <taxon>Bacteria</taxon>
        <taxon>Bacillati</taxon>
        <taxon>Actinomycetota</taxon>
        <taxon>Actinomycetes</taxon>
        <taxon>Bifidobacteriales</taxon>
        <taxon>Bifidobacteriaceae</taxon>
        <taxon>Bifidobacterium</taxon>
    </lineage>
</organism>
<name>A0A261FXS9_9BIFI</name>
<evidence type="ECO:0000313" key="3">
    <source>
        <dbReference type="Proteomes" id="UP000216074"/>
    </source>
</evidence>
<proteinExistence type="predicted"/>
<dbReference type="InterPro" id="IPR012495">
    <property type="entry name" value="TadE-like_dom"/>
</dbReference>
<dbReference type="Proteomes" id="UP000216074">
    <property type="component" value="Unassembled WGS sequence"/>
</dbReference>
<dbReference type="NCBIfam" id="NF041390">
    <property type="entry name" value="TadE_Rv3655c"/>
    <property type="match status" value="1"/>
</dbReference>
<evidence type="ECO:0000259" key="1">
    <source>
        <dbReference type="Pfam" id="PF07811"/>
    </source>
</evidence>
<sequence length="164" mass="17493">MRQQTTPDCDVSASSSLTRAMLRRRWHTSRPPPRQQRERFVRRIVSIVTALRHVDADSGAATAEFASVLPAVVAVFALLLGSSQAVFVSMRCQDAAATVARELIVAGDDANPQATARAVAGDDVTTQTRIDGNQVTVTVQCPVVPDPFGVLPTRVRGIATGVLS</sequence>
<dbReference type="RefSeq" id="WP_338024689.1">
    <property type="nucleotide sequence ID" value="NZ_MWWY01000026.1"/>
</dbReference>
<gene>
    <name evidence="2" type="ORF">BHAP_1411</name>
</gene>
<evidence type="ECO:0000313" key="2">
    <source>
        <dbReference type="EMBL" id="OZG63908.1"/>
    </source>
</evidence>
<keyword evidence="3" id="KW-1185">Reference proteome</keyword>
<dbReference type="InterPro" id="IPR049790">
    <property type="entry name" value="Rv3655c/TadE"/>
</dbReference>
<protein>
    <submittedName>
        <fullName evidence="2">Pilus assembly protein TadE</fullName>
    </submittedName>
</protein>
<feature type="domain" description="TadE-like" evidence="1">
    <location>
        <begin position="59"/>
        <end position="101"/>
    </location>
</feature>
<accession>A0A261FXS9</accession>
<comment type="caution">
    <text evidence="2">The sequence shown here is derived from an EMBL/GenBank/DDBJ whole genome shotgun (WGS) entry which is preliminary data.</text>
</comment>